<dbReference type="GO" id="GO:0048511">
    <property type="term" value="P:rhythmic process"/>
    <property type="evidence" value="ECO:0007669"/>
    <property type="project" value="UniProtKB-KW"/>
</dbReference>
<evidence type="ECO:0000256" key="6">
    <source>
        <dbReference type="ARBA" id="ARBA00022843"/>
    </source>
</evidence>
<evidence type="ECO:0000256" key="5">
    <source>
        <dbReference type="ARBA" id="ARBA00022737"/>
    </source>
</evidence>
<evidence type="ECO:0000256" key="16">
    <source>
        <dbReference type="ARBA" id="ARBA00075105"/>
    </source>
</evidence>
<dbReference type="PANTHER" id="PTHR12346">
    <property type="entry name" value="SIN3B-RELATED"/>
    <property type="match status" value="1"/>
</dbReference>
<dbReference type="EMBL" id="KQ435036">
    <property type="protein sequence ID" value="KZC14078.1"/>
    <property type="molecule type" value="Genomic_DNA"/>
</dbReference>
<evidence type="ECO:0000256" key="2">
    <source>
        <dbReference type="ARBA" id="ARBA00022491"/>
    </source>
</evidence>
<dbReference type="FunFam" id="1.20.1160.11:FF:000001">
    <property type="entry name" value="Paired amphipathic helix protein Sin3"/>
    <property type="match status" value="1"/>
</dbReference>
<reference evidence="21 22" key="1">
    <citation type="submission" date="2015-07" db="EMBL/GenBank/DDBJ databases">
        <title>The genome of Dufourea novaeangliae.</title>
        <authorList>
            <person name="Pan H."/>
            <person name="Kapheim K."/>
        </authorList>
    </citation>
    <scope>NUCLEOTIDE SEQUENCE [LARGE SCALE GENOMIC DNA]</scope>
    <source>
        <strain evidence="21">0120121106</strain>
        <tissue evidence="21">Whole body</tissue>
    </source>
</reference>
<feature type="compositionally biased region" description="Polar residues" evidence="19">
    <location>
        <begin position="128"/>
        <end position="145"/>
    </location>
</feature>
<keyword evidence="6" id="KW-0832">Ubl conjugation</keyword>
<dbReference type="GO" id="GO:0070822">
    <property type="term" value="C:Sin3-type complex"/>
    <property type="evidence" value="ECO:0007669"/>
    <property type="project" value="TreeGrafter"/>
</dbReference>
<dbReference type="STRING" id="178035.A0A154PS39"/>
<keyword evidence="11" id="KW-0804">Transcription</keyword>
<dbReference type="Pfam" id="PF02671">
    <property type="entry name" value="PAH"/>
    <property type="match status" value="3"/>
</dbReference>
<keyword evidence="22" id="KW-1185">Reference proteome</keyword>
<keyword evidence="10" id="KW-0090">Biological rhythms</keyword>
<keyword evidence="9" id="KW-0175">Coiled coil</keyword>
<evidence type="ECO:0000256" key="9">
    <source>
        <dbReference type="ARBA" id="ARBA00023054"/>
    </source>
</evidence>
<gene>
    <name evidence="21" type="ORF">WN55_06576</name>
</gene>
<dbReference type="Gene3D" id="1.20.1160.11">
    <property type="entry name" value="Paired amphipathic helix"/>
    <property type="match status" value="3"/>
</dbReference>
<comment type="subunit">
    <text evidence="14">Interacts with ARID4B, BRMS1L, HCFC1, HDAC1, HDAC2, MXI1, SAP30L, SAP130, SFPQ and TOPORS. Interacts with OGT (via TPRs 1-6); the interaction mediates transcriptional repression in parallel with histone deacetylase. Interacts with BAZ2A, MXD1, MXD3, MXD4, MBD2, DACH1, NCOR1, NR4A2, REST, RLIM, SAP30, SETDB1, SMYD2, and SUDS3. Interacts with PHF12 in a complex composed of HDAC1, PHF12 and SAP30. Interacts with TET1; the interaction recruits SIN3A to gene promoters. The large PER complex involved in the histone deacetylation is composed of at least HDAC1, PER2, SFPQ and SIN3A. Interacts with KLF11. Interacts with PPHLN1. Found in a complex with YY1, GON4L and HDAC1. Interacts (via PAH2) with FOXK1. Interacts with FOXK2. Found in a complex composed of at least SINHCAF, SIN3A, HDAC1, SAP30, RBBP4, OGT and TET1. Interacts with SINHCAF. Interacts with SPHK2.</text>
</comment>
<keyword evidence="12 18" id="KW-0539">Nucleus</keyword>
<dbReference type="OrthoDB" id="10265969at2759"/>
<evidence type="ECO:0000256" key="4">
    <source>
        <dbReference type="ARBA" id="ARBA00022553"/>
    </source>
</evidence>
<comment type="subcellular location">
    <subcellularLocation>
        <location evidence="1">Nucleus</location>
        <location evidence="1">Nucleolus</location>
    </subcellularLocation>
</comment>
<evidence type="ECO:0000256" key="11">
    <source>
        <dbReference type="ARBA" id="ARBA00023163"/>
    </source>
</evidence>
<feature type="compositionally biased region" description="Low complexity" evidence="19">
    <location>
        <begin position="156"/>
        <end position="165"/>
    </location>
</feature>
<keyword evidence="7" id="KW-0007">Acetylation</keyword>
<evidence type="ECO:0000256" key="3">
    <source>
        <dbReference type="ARBA" id="ARBA00022499"/>
    </source>
</evidence>
<proteinExistence type="predicted"/>
<dbReference type="SUPFAM" id="SSF47762">
    <property type="entry name" value="PAH2 domain"/>
    <property type="match status" value="3"/>
</dbReference>
<sequence>MKRVRGLDEVASPAAATLKHSSVSAGSGLGGGGGGLEYHSSSGIGVVVPGQAVRSVTSKEMPGSIQFGSAQAQQQYTGAIVVPTAAPSPIKGSGSAGLTTTCGSSSVNTGGGLHSGIGGGSNHSMGSQQPAPGTQSQVHSQQQPTIRHKVHSGNVTPLASTPPGSSLGGGSGSQQFQRLKVEDALSYLDQVKYKFSDQPQVYNDFLDIMKEFKSQSIDTPGVITRVSHLFKGHPELIVGFNTFLPPGYKIEVQANEQGYAFQVSVSMPSPTATHTATLSQHHCTVNVGSPPVASPPTQPAKAPPVLQIMHGSGNIHHSHISNNISNNSLTVHAPSPPPVQAYNNSHVSAAQAQAVSQALSQAQDGIPTSGQTQQSQPVEFNHAINYVNKIKNRFQGQPDKYKRFLEILHTYQKEQRNLKESGHMGGTSGSGGTGGAKLTEAEVYSQVAKLFENQEDLLAEFGQFLPDATNQQSSLSNKTATVNDHTTIVKKPLGPKAPYNNSGNISRELRESSGTTGNSHHIQHGPPPKKPKVTSMRECVTTAEAGKYGSLNDYAFFDKVRKALRSQEVYENFLRCLVLFNQEIVSKSELVQLITPFLGRFPELLRWFKDFLGHLPESSTTTTTNTASNMNVEALPNNVVRSHQERPQGDLAMEIDYTACKRLGASYCALPKSYVQPKCTGRTQLCKEVLNDTWVSFPTWSEDSTFVTSRKTQYEEFIYRCEDERFELDGVIETNASTIRVLEGVHKKMSRMSQEELQKFKLDDCLGGCSPTIHQRALKRIYGDKATDIIEGLKRNPVVAVPVVLRRLKSKEEEWREAQKGFNKIWREQNEKYYLKSLDHQGINFKQNDVKALRSKSLFNEIETLYDERHEQVDDGSGDGQNNSGPHLVLPYKDKSVLDDAANLLIHHVKRQTAIHKEDKQRIKLLLKHFIPDLFFHPRQELSDDERDEDDEKEDLNVAACSNSQSVTMNTSPLGGGLQANRNKAPVSPIPSSTSIKTEPDIKLPIHALSNDPEEAYTLFMGSNNWYLFLRLHHILCERLTKMYERAVALAEEESRFKQQRKESTAVALRLKPKNEIEIEDYYPAFLDMVKNVLDGNMESTAYEDTLREMFGIHAYIAFTLDKVVTYAVRQLQHLVSDPICQQCTDLFQREQRQPKESSGAGGLCATAYMRLGAEMAYQRKAEKAMAEENCFKIYIYKKDCKMTMELLDTEGDEAMDGNGWSSLGRILAGRKPVFLYRNVRQWRKKAARMMSASMPNANNPEKGAESTDKDKALDPVDALLKRPPALRLTESGDNSDIINSDETQCRFNPNSYQMLYVASKEAFLYKQNSFSRARECHPAVTKHLNSKFHQWLASWASKNVADIQHRLCQDWLMGRYENLIPHKTRVITDNDQTRSPYRQYNRYRVERLQPDRLTEPCV</sequence>
<keyword evidence="2" id="KW-0678">Repressor</keyword>
<dbReference type="Pfam" id="PF16879">
    <property type="entry name" value="Sin3a_C"/>
    <property type="match status" value="1"/>
</dbReference>
<dbReference type="InterPro" id="IPR031693">
    <property type="entry name" value="Sin3_C"/>
</dbReference>
<dbReference type="FunFam" id="1.20.1160.11:FF:000004">
    <property type="entry name" value="Paired amphipathic helix protein Sin3a"/>
    <property type="match status" value="1"/>
</dbReference>
<dbReference type="GO" id="GO:0003714">
    <property type="term" value="F:transcription corepressor activity"/>
    <property type="evidence" value="ECO:0007669"/>
    <property type="project" value="InterPro"/>
</dbReference>
<dbReference type="FunFam" id="1.20.1160.11:FF:000002">
    <property type="entry name" value="Paired amphipathic helix protein SIN3"/>
    <property type="match status" value="1"/>
</dbReference>
<keyword evidence="5" id="KW-0677">Repeat</keyword>
<protein>
    <recommendedName>
        <fullName evidence="15">Paired amphipathic helix protein Sin3a</fullName>
    </recommendedName>
    <alternativeName>
        <fullName evidence="16">Histone deacetylase complex subunit Sin3a</fullName>
    </alternativeName>
    <alternativeName>
        <fullName evidence="17">Transcriptional corepressor Sin3a</fullName>
    </alternativeName>
</protein>
<feature type="region of interest" description="Disordered" evidence="19">
    <location>
        <begin position="107"/>
        <end position="175"/>
    </location>
</feature>
<feature type="region of interest" description="Disordered" evidence="19">
    <location>
        <begin position="489"/>
        <end position="534"/>
    </location>
</feature>
<comment type="function">
    <text evidence="13">Acts as a transcriptional repressor. Corepressor for REST. Interacts with MXI1 to repress MYC responsive genes and antagonize MYC oncogenic activities. Also interacts with MXD1-MAX heterodimers to repress transcription by tethering SIN3A to DNA. Acts cooperatively with OGT to repress transcription in parallel with histone deacetylation. Involved in the control of the circadian rhythms. Required for the transcriptional repression of circadian target genes, such as PER1, mediated by the large PER complex through histone deacetylation. Cooperates with FOXK1 to regulate cell cycle progression probably by repressing cell cycle inhibitor genes expression. Required for cortical neuron differentiation and callosal axon elongation.</text>
</comment>
<evidence type="ECO:0000256" key="10">
    <source>
        <dbReference type="ARBA" id="ARBA00023108"/>
    </source>
</evidence>
<evidence type="ECO:0000256" key="14">
    <source>
        <dbReference type="ARBA" id="ARBA00061761"/>
    </source>
</evidence>
<dbReference type="InterPro" id="IPR003822">
    <property type="entry name" value="PAH"/>
</dbReference>
<feature type="compositionally biased region" description="Basic residues" evidence="19">
    <location>
        <begin position="521"/>
        <end position="532"/>
    </location>
</feature>
<evidence type="ECO:0000256" key="7">
    <source>
        <dbReference type="ARBA" id="ARBA00022990"/>
    </source>
</evidence>
<evidence type="ECO:0000256" key="18">
    <source>
        <dbReference type="PROSITE-ProRule" id="PRU00810"/>
    </source>
</evidence>
<dbReference type="InterPro" id="IPR036600">
    <property type="entry name" value="PAH_sf"/>
</dbReference>
<dbReference type="PANTHER" id="PTHR12346:SF0">
    <property type="entry name" value="SIN3A, ISOFORM G"/>
    <property type="match status" value="1"/>
</dbReference>
<evidence type="ECO:0000256" key="19">
    <source>
        <dbReference type="SAM" id="MobiDB-lite"/>
    </source>
</evidence>
<accession>A0A154PS39</accession>
<evidence type="ECO:0000256" key="17">
    <source>
        <dbReference type="ARBA" id="ARBA00081271"/>
    </source>
</evidence>
<organism evidence="21 22">
    <name type="scientific">Dufourea novaeangliae</name>
    <name type="common">Sweat bee</name>
    <dbReference type="NCBI Taxonomy" id="178035"/>
    <lineage>
        <taxon>Eukaryota</taxon>
        <taxon>Metazoa</taxon>
        <taxon>Ecdysozoa</taxon>
        <taxon>Arthropoda</taxon>
        <taxon>Hexapoda</taxon>
        <taxon>Insecta</taxon>
        <taxon>Pterygota</taxon>
        <taxon>Neoptera</taxon>
        <taxon>Endopterygota</taxon>
        <taxon>Hymenoptera</taxon>
        <taxon>Apocrita</taxon>
        <taxon>Aculeata</taxon>
        <taxon>Apoidea</taxon>
        <taxon>Anthophila</taxon>
        <taxon>Halictidae</taxon>
        <taxon>Rophitinae</taxon>
        <taxon>Dufourea</taxon>
    </lineage>
</organism>
<dbReference type="GO" id="GO:0000122">
    <property type="term" value="P:negative regulation of transcription by RNA polymerase II"/>
    <property type="evidence" value="ECO:0007669"/>
    <property type="project" value="TreeGrafter"/>
</dbReference>
<evidence type="ECO:0000259" key="20">
    <source>
        <dbReference type="SMART" id="SM00761"/>
    </source>
</evidence>
<evidence type="ECO:0000256" key="13">
    <source>
        <dbReference type="ARBA" id="ARBA00056268"/>
    </source>
</evidence>
<dbReference type="GO" id="GO:0061629">
    <property type="term" value="F:RNA polymerase II-specific DNA-binding transcription factor binding"/>
    <property type="evidence" value="ECO:0007669"/>
    <property type="project" value="UniProtKB-ARBA"/>
</dbReference>
<evidence type="ECO:0000256" key="15">
    <source>
        <dbReference type="ARBA" id="ARBA00068512"/>
    </source>
</evidence>
<feature type="region of interest" description="Disordered" evidence="19">
    <location>
        <begin position="871"/>
        <end position="890"/>
    </location>
</feature>
<feature type="domain" description="Histone deacetylase interacting" evidence="20">
    <location>
        <begin position="659"/>
        <end position="759"/>
    </location>
</feature>
<evidence type="ECO:0000256" key="8">
    <source>
        <dbReference type="ARBA" id="ARBA00023015"/>
    </source>
</evidence>
<feature type="compositionally biased region" description="Gly residues" evidence="19">
    <location>
        <begin position="109"/>
        <end position="121"/>
    </location>
</feature>
<keyword evidence="8" id="KW-0805">Transcription regulation</keyword>
<dbReference type="Proteomes" id="UP000076502">
    <property type="component" value="Unassembled WGS sequence"/>
</dbReference>
<evidence type="ECO:0000313" key="21">
    <source>
        <dbReference type="EMBL" id="KZC14078.1"/>
    </source>
</evidence>
<keyword evidence="3" id="KW-1017">Isopeptide bond</keyword>
<dbReference type="InterPro" id="IPR039774">
    <property type="entry name" value="Sin3-like"/>
</dbReference>
<dbReference type="SMART" id="SM00761">
    <property type="entry name" value="HDAC_interact"/>
    <property type="match status" value="1"/>
</dbReference>
<dbReference type="PROSITE" id="PS51477">
    <property type="entry name" value="PAH"/>
    <property type="match status" value="3"/>
</dbReference>
<feature type="region of interest" description="Disordered" evidence="19">
    <location>
        <begin position="1251"/>
        <end position="1271"/>
    </location>
</feature>
<dbReference type="Pfam" id="PF08295">
    <property type="entry name" value="Sin3_corepress"/>
    <property type="match status" value="1"/>
</dbReference>
<name>A0A154PS39_DUFNO</name>
<dbReference type="InterPro" id="IPR013194">
    <property type="entry name" value="HDAC_interact_dom"/>
</dbReference>
<dbReference type="GO" id="GO:0005730">
    <property type="term" value="C:nucleolus"/>
    <property type="evidence" value="ECO:0007669"/>
    <property type="project" value="UniProtKB-SubCell"/>
</dbReference>
<evidence type="ECO:0000313" key="22">
    <source>
        <dbReference type="Proteomes" id="UP000076502"/>
    </source>
</evidence>
<evidence type="ECO:0000256" key="1">
    <source>
        <dbReference type="ARBA" id="ARBA00004604"/>
    </source>
</evidence>
<keyword evidence="4" id="KW-0597">Phosphoprotein</keyword>
<evidence type="ECO:0000256" key="12">
    <source>
        <dbReference type="ARBA" id="ARBA00023242"/>
    </source>
</evidence>